<accession>A0A6C8MYJ7</accession>
<dbReference type="AlphaFoldDB" id="A0A6C8MYJ7"/>
<organism evidence="1">
    <name type="scientific">Listeria monocytogenes</name>
    <dbReference type="NCBI Taxonomy" id="1639"/>
    <lineage>
        <taxon>Bacteria</taxon>
        <taxon>Bacillati</taxon>
        <taxon>Bacillota</taxon>
        <taxon>Bacilli</taxon>
        <taxon>Bacillales</taxon>
        <taxon>Listeriaceae</taxon>
        <taxon>Listeria</taxon>
    </lineage>
</organism>
<protein>
    <submittedName>
        <fullName evidence="1">Uncharacterized protein</fullName>
    </submittedName>
</protein>
<proteinExistence type="predicted"/>
<comment type="caution">
    <text evidence="1">The sequence shown here is derived from an EMBL/GenBank/DDBJ whole genome shotgun (WGS) entry which is preliminary data.</text>
</comment>
<dbReference type="RefSeq" id="WP_150884180.1">
    <property type="nucleotide sequence ID" value="NZ_QDCA01000003.1"/>
</dbReference>
<reference evidence="1" key="1">
    <citation type="submission" date="2018-04" db="EMBL/GenBank/DDBJ databases">
        <title>Genome Analysis of a Prevalent Clone of Listeria monocytogenes Sequence Type 87 in China.</title>
        <authorList>
            <person name="Wang Y."/>
        </authorList>
    </citation>
    <scope>NUCLEOTIDE SEQUENCE</scope>
    <source>
        <strain evidence="1">ICDC_LM0449</strain>
    </source>
</reference>
<name>A0A6C8MYJ7_LISMN</name>
<sequence length="107" mass="12721">MSSELVKKLELAKLEYEDDLVKVAAEDFCEGFMEGIQAATNIVKEHEAQQMKEPFYQLTDEQEQSLQEYKNTYLYFKSIGRKWDQDFKVDHAFAEWAIEQEKLEEEK</sequence>
<gene>
    <name evidence="1" type="ORF">DCK33_08195</name>
</gene>
<evidence type="ECO:0000313" key="1">
    <source>
        <dbReference type="EMBL" id="KAA9534111.1"/>
    </source>
</evidence>
<dbReference type="EMBL" id="QDCA01000003">
    <property type="protein sequence ID" value="KAA9534111.1"/>
    <property type="molecule type" value="Genomic_DNA"/>
</dbReference>